<keyword evidence="2" id="KW-1185">Reference proteome</keyword>
<protein>
    <submittedName>
        <fullName evidence="1">Uncharacterized protein</fullName>
    </submittedName>
</protein>
<evidence type="ECO:0000313" key="1">
    <source>
        <dbReference type="EMBL" id="PWK48898.1"/>
    </source>
</evidence>
<name>A0A316FJ13_9ACTN</name>
<evidence type="ECO:0000313" key="2">
    <source>
        <dbReference type="Proteomes" id="UP000245697"/>
    </source>
</evidence>
<dbReference type="EMBL" id="QGGR01000005">
    <property type="protein sequence ID" value="PWK48898.1"/>
    <property type="molecule type" value="Genomic_DNA"/>
</dbReference>
<gene>
    <name evidence="1" type="ORF">BC793_105248</name>
</gene>
<dbReference type="RefSeq" id="WP_158319240.1">
    <property type="nucleotide sequence ID" value="NZ_BONA01000035.1"/>
</dbReference>
<accession>A0A316FJ13</accession>
<sequence>MPQPWSRTVDLLGRERIHDIVVVAIQDPKAPEEPADPMGEVYLRLDHGYLRFSSVNGHGGLLAEHLGALDLQSYRDEFPGNVVIPVRVGNHFMGEAWETRCVRIEYLTNEESDLDQGIVRSVELVLEYGHRIVLDPMYTWGVRVGNTDPWPDAITEGPWTFQRHSVDCPPPPGAAHGVPKD</sequence>
<reference evidence="1 2" key="1">
    <citation type="submission" date="2018-05" db="EMBL/GenBank/DDBJ databases">
        <title>Genomic Encyclopedia of Archaeal and Bacterial Type Strains, Phase II (KMG-II): from individual species to whole genera.</title>
        <authorList>
            <person name="Goeker M."/>
        </authorList>
    </citation>
    <scope>NUCLEOTIDE SEQUENCE [LARGE SCALE GENOMIC DNA]</scope>
    <source>
        <strain evidence="1 2">DSM 45184</strain>
    </source>
</reference>
<comment type="caution">
    <text evidence="1">The sequence shown here is derived from an EMBL/GenBank/DDBJ whole genome shotgun (WGS) entry which is preliminary data.</text>
</comment>
<dbReference type="OrthoDB" id="3403782at2"/>
<organism evidence="1 2">
    <name type="scientific">Actinoplanes xinjiangensis</name>
    <dbReference type="NCBI Taxonomy" id="512350"/>
    <lineage>
        <taxon>Bacteria</taxon>
        <taxon>Bacillati</taxon>
        <taxon>Actinomycetota</taxon>
        <taxon>Actinomycetes</taxon>
        <taxon>Micromonosporales</taxon>
        <taxon>Micromonosporaceae</taxon>
        <taxon>Actinoplanes</taxon>
    </lineage>
</organism>
<dbReference type="Proteomes" id="UP000245697">
    <property type="component" value="Unassembled WGS sequence"/>
</dbReference>
<dbReference type="AlphaFoldDB" id="A0A316FJ13"/>
<proteinExistence type="predicted"/>